<dbReference type="InterPro" id="IPR032675">
    <property type="entry name" value="LRR_dom_sf"/>
</dbReference>
<reference evidence="1" key="1">
    <citation type="submission" date="2023-03" db="EMBL/GenBank/DDBJ databases">
        <title>Massive genome expansion in bonnet fungi (Mycena s.s.) driven by repeated elements and novel gene families across ecological guilds.</title>
        <authorList>
            <consortium name="Lawrence Berkeley National Laboratory"/>
            <person name="Harder C.B."/>
            <person name="Miyauchi S."/>
            <person name="Viragh M."/>
            <person name="Kuo A."/>
            <person name="Thoen E."/>
            <person name="Andreopoulos B."/>
            <person name="Lu D."/>
            <person name="Skrede I."/>
            <person name="Drula E."/>
            <person name="Henrissat B."/>
            <person name="Morin E."/>
            <person name="Kohler A."/>
            <person name="Barry K."/>
            <person name="LaButti K."/>
            <person name="Morin E."/>
            <person name="Salamov A."/>
            <person name="Lipzen A."/>
            <person name="Mereny Z."/>
            <person name="Hegedus B."/>
            <person name="Baldrian P."/>
            <person name="Stursova M."/>
            <person name="Weitz H."/>
            <person name="Taylor A."/>
            <person name="Grigoriev I.V."/>
            <person name="Nagy L.G."/>
            <person name="Martin F."/>
            <person name="Kauserud H."/>
        </authorList>
    </citation>
    <scope>NUCLEOTIDE SEQUENCE</scope>
    <source>
        <strain evidence="1">CBHHK188m</strain>
    </source>
</reference>
<dbReference type="EMBL" id="JARJLG010000220">
    <property type="protein sequence ID" value="KAJ7726328.1"/>
    <property type="molecule type" value="Genomic_DNA"/>
</dbReference>
<dbReference type="Gene3D" id="3.80.10.10">
    <property type="entry name" value="Ribonuclease Inhibitor"/>
    <property type="match status" value="1"/>
</dbReference>
<gene>
    <name evidence="1" type="ORF">DFH07DRAFT_1066719</name>
</gene>
<name>A0AAD7MPL5_9AGAR</name>
<accession>A0AAD7MPL5</accession>
<dbReference type="AlphaFoldDB" id="A0AAD7MPL5"/>
<proteinExistence type="predicted"/>
<dbReference type="SUPFAM" id="SSF52047">
    <property type="entry name" value="RNI-like"/>
    <property type="match status" value="1"/>
</dbReference>
<organism evidence="1 2">
    <name type="scientific">Mycena maculata</name>
    <dbReference type="NCBI Taxonomy" id="230809"/>
    <lineage>
        <taxon>Eukaryota</taxon>
        <taxon>Fungi</taxon>
        <taxon>Dikarya</taxon>
        <taxon>Basidiomycota</taxon>
        <taxon>Agaricomycotina</taxon>
        <taxon>Agaricomycetes</taxon>
        <taxon>Agaricomycetidae</taxon>
        <taxon>Agaricales</taxon>
        <taxon>Marasmiineae</taxon>
        <taxon>Mycenaceae</taxon>
        <taxon>Mycena</taxon>
    </lineage>
</organism>
<comment type="caution">
    <text evidence="1">The sequence shown here is derived from an EMBL/GenBank/DDBJ whole genome shotgun (WGS) entry which is preliminary data.</text>
</comment>
<sequence>MDTSILRKRLAEVKKAIAQQHQISEELLDQEKVIQLQLDNTIYPILTIPPEITCKIFIQCVPSKAGNHHPTLAPLLLLRVCSAWRTIALSTPSLWSTLHLDMTQRSTVPNRQALENRIRSWLEYAGGCPLSLTLRGWNFSTWGPCPFPAIITRYASQLRHLDAKMRPANFRLRDIAEFPLLQTLTIHCFTHPSDVTLNDHTPITAWRTAPKLLEITFERQCNRFLHPECLPWNRLTTINCTVRLKADECLAMVRWAPLLIRLVISPCSTSVNRPLFSHSRLESLTISRHGNPDILRFLGVPILRSLRLLYWRDLTDESFIPFLSRSPALRMLTCHTSRRSLKALRTLTQLTDLELFETPYVDDHEQLSTAALFMLDREREPDTLPHLKSVTLSNWGKEVDERVIQALHSRRVAQEGGAKLQAFRAFHENQPMRINEDQIPHLRRFVAEGMKIHIGSNAVNLL</sequence>
<keyword evidence="2" id="KW-1185">Reference proteome</keyword>
<dbReference type="Proteomes" id="UP001215280">
    <property type="component" value="Unassembled WGS sequence"/>
</dbReference>
<evidence type="ECO:0008006" key="3">
    <source>
        <dbReference type="Google" id="ProtNLM"/>
    </source>
</evidence>
<evidence type="ECO:0000313" key="2">
    <source>
        <dbReference type="Proteomes" id="UP001215280"/>
    </source>
</evidence>
<evidence type="ECO:0000313" key="1">
    <source>
        <dbReference type="EMBL" id="KAJ7726328.1"/>
    </source>
</evidence>
<protein>
    <recommendedName>
        <fullName evidence="3">F-box domain-containing protein</fullName>
    </recommendedName>
</protein>